<sequence>MRRAKLYGVQCEAKRLENAGARRAILRVILGPVIEGLELEDLDRMRNEAVEAMMVLMFKPLDEVQDMLAAWAKQAVKDGRYQARVYAWTGIPMEMEMANEIDETESTVHIEGPIVDEAVISSVTERCTPGLEIVLTFLTMLGPVTEKSVGATGVLFDAVLGYSEATRKFDKATVEMVPGVSEQLCSLARLYGIRCEPRMLHTPPGARAILREMIGPIIEEHSPAVLEDIRDEAGEIIRMITCRPLEEVETIISTWAAAAAKQDGRYQTRVFAWTGRRVDDFSRHATGTDQLQATAMERIQLRRGVGDDSKTGNHKNGDDAASDGSAEAPMYLEIATCNTVVELVTVQALFAMDILPKREATFTTMFPTPLDVCLGRVSVLPAPFSDYIGGYVVDEISTAGSAYDEDEMENAKELMDASDEEDYHRIVGFQFPACPSPVPELDPSNESTPTTNVGSPSTTWSPMEMTACKAELHSSTEKEAKSETQKAMFEPHAAAWEDEQLSNWLIALKADGRDEEPPGMGTCIANDQGAGMESLKDTKTVNSDIGMCLLKAVGRFFGFV</sequence>
<gene>
    <name evidence="2" type="ORF">RDB_LOCUS135659</name>
</gene>
<feature type="compositionally biased region" description="Polar residues" evidence="1">
    <location>
        <begin position="444"/>
        <end position="460"/>
    </location>
</feature>
<feature type="region of interest" description="Disordered" evidence="1">
    <location>
        <begin position="303"/>
        <end position="324"/>
    </location>
</feature>
<evidence type="ECO:0000313" key="3">
    <source>
        <dbReference type="Proteomes" id="UP000663846"/>
    </source>
</evidence>
<accession>A0A8H3B025</accession>
<evidence type="ECO:0000256" key="1">
    <source>
        <dbReference type="SAM" id="MobiDB-lite"/>
    </source>
</evidence>
<dbReference type="AlphaFoldDB" id="A0A8H3B025"/>
<name>A0A8H3B025_9AGAM</name>
<feature type="compositionally biased region" description="Basic and acidic residues" evidence="1">
    <location>
        <begin position="304"/>
        <end position="318"/>
    </location>
</feature>
<organism evidence="2 3">
    <name type="scientific">Rhizoctonia solani</name>
    <dbReference type="NCBI Taxonomy" id="456999"/>
    <lineage>
        <taxon>Eukaryota</taxon>
        <taxon>Fungi</taxon>
        <taxon>Dikarya</taxon>
        <taxon>Basidiomycota</taxon>
        <taxon>Agaricomycotina</taxon>
        <taxon>Agaricomycetes</taxon>
        <taxon>Cantharellales</taxon>
        <taxon>Ceratobasidiaceae</taxon>
        <taxon>Rhizoctonia</taxon>
    </lineage>
</organism>
<comment type="caution">
    <text evidence="2">The sequence shown here is derived from an EMBL/GenBank/DDBJ whole genome shotgun (WGS) entry which is preliminary data.</text>
</comment>
<dbReference type="EMBL" id="CAJMWS010000443">
    <property type="protein sequence ID" value="CAE6444460.1"/>
    <property type="molecule type" value="Genomic_DNA"/>
</dbReference>
<protein>
    <submittedName>
        <fullName evidence="2">Uncharacterized protein</fullName>
    </submittedName>
</protein>
<reference evidence="2" key="1">
    <citation type="submission" date="2021-01" db="EMBL/GenBank/DDBJ databases">
        <authorList>
            <person name="Kaushik A."/>
        </authorList>
    </citation>
    <scope>NUCLEOTIDE SEQUENCE</scope>
    <source>
        <strain evidence="2">AG1-1C</strain>
    </source>
</reference>
<evidence type="ECO:0000313" key="2">
    <source>
        <dbReference type="EMBL" id="CAE6444460.1"/>
    </source>
</evidence>
<dbReference type="Proteomes" id="UP000663846">
    <property type="component" value="Unassembled WGS sequence"/>
</dbReference>
<feature type="region of interest" description="Disordered" evidence="1">
    <location>
        <begin position="439"/>
        <end position="460"/>
    </location>
</feature>
<proteinExistence type="predicted"/>